<feature type="transmembrane region" description="Helical" evidence="20">
    <location>
        <begin position="257"/>
        <end position="276"/>
    </location>
</feature>
<dbReference type="Proteomes" id="UP001595868">
    <property type="component" value="Unassembled WGS sequence"/>
</dbReference>
<evidence type="ECO:0000256" key="8">
    <source>
        <dbReference type="ARBA" id="ARBA00022475"/>
    </source>
</evidence>
<keyword evidence="17" id="KW-1208">Phospholipid metabolism</keyword>
<evidence type="ECO:0000256" key="12">
    <source>
        <dbReference type="ARBA" id="ARBA00022695"/>
    </source>
</evidence>
<evidence type="ECO:0000256" key="2">
    <source>
        <dbReference type="ARBA" id="ARBA00004651"/>
    </source>
</evidence>
<sequence>MSYLDPHGSAEPRGWERGDPGGPRWPDEEDESRARHAGAAPETYADYSGYPSAPPFGEDDTAWAGGAPAYLRAEDDTSVVPRLDDDTSAIPRIDDGAAAYPDRVPAPGTGPRPSAAATSVDDEPPPGRRPPGRRRAGRDGKPVRASRAGRNLPAAIGVGLALGAVIVLSLFLYRPAFLLVVAVAAGVGIWEMVRAVRTGSDARPPLVPLLVGGILTIGLAWWAGPDALTLGLLVTLLATAVWRLGDGPRGLARDMTASALIAVYVPFLGGFAAMLAEPADGDLRVLVTLAAVVLSDTGGYAAGVWLGRHPMAPSISPKKSWEGFGGSVLAAALGGAILLWTLLDVAPWWGAVFGLTISVAAVLGDLGESMIKRDLGIKDMSNLLPGHGGLMDRLDSILFAVPAAYLLLAVFAPTS</sequence>
<organism evidence="21 22">
    <name type="scientific">Micromonospora zhanjiangensis</name>
    <dbReference type="NCBI Taxonomy" id="1522057"/>
    <lineage>
        <taxon>Bacteria</taxon>
        <taxon>Bacillati</taxon>
        <taxon>Actinomycetota</taxon>
        <taxon>Actinomycetes</taxon>
        <taxon>Micromonosporales</taxon>
        <taxon>Micromonosporaceae</taxon>
        <taxon>Micromonospora</taxon>
    </lineage>
</organism>
<protein>
    <recommendedName>
        <fullName evidence="7 18">Phosphatidate cytidylyltransferase</fullName>
        <ecNumber evidence="6 18">2.7.7.41</ecNumber>
    </recommendedName>
</protein>
<evidence type="ECO:0000313" key="22">
    <source>
        <dbReference type="Proteomes" id="UP001595868"/>
    </source>
</evidence>
<comment type="subcellular location">
    <subcellularLocation>
        <location evidence="2">Cell membrane</location>
        <topology evidence="2">Multi-pass membrane protein</topology>
    </subcellularLocation>
</comment>
<name>A0ABV8KGP0_9ACTN</name>
<evidence type="ECO:0000256" key="16">
    <source>
        <dbReference type="ARBA" id="ARBA00023209"/>
    </source>
</evidence>
<reference evidence="22" key="1">
    <citation type="journal article" date="2019" name="Int. J. Syst. Evol. Microbiol.">
        <title>The Global Catalogue of Microorganisms (GCM) 10K type strain sequencing project: providing services to taxonomists for standard genome sequencing and annotation.</title>
        <authorList>
            <consortium name="The Broad Institute Genomics Platform"/>
            <consortium name="The Broad Institute Genome Sequencing Center for Infectious Disease"/>
            <person name="Wu L."/>
            <person name="Ma J."/>
        </authorList>
    </citation>
    <scope>NUCLEOTIDE SEQUENCE [LARGE SCALE GENOMIC DNA]</scope>
    <source>
        <strain evidence="22">2902at01</strain>
    </source>
</reference>
<comment type="catalytic activity">
    <reaction evidence="1 18">
        <text>a 1,2-diacyl-sn-glycero-3-phosphate + CTP + H(+) = a CDP-1,2-diacyl-sn-glycerol + diphosphate</text>
        <dbReference type="Rhea" id="RHEA:16229"/>
        <dbReference type="ChEBI" id="CHEBI:15378"/>
        <dbReference type="ChEBI" id="CHEBI:33019"/>
        <dbReference type="ChEBI" id="CHEBI:37563"/>
        <dbReference type="ChEBI" id="CHEBI:58332"/>
        <dbReference type="ChEBI" id="CHEBI:58608"/>
        <dbReference type="EC" id="2.7.7.41"/>
    </reaction>
</comment>
<keyword evidence="13 20" id="KW-1133">Transmembrane helix</keyword>
<dbReference type="InterPro" id="IPR000374">
    <property type="entry name" value="PC_trans"/>
</dbReference>
<dbReference type="EMBL" id="JBHSBN010000002">
    <property type="protein sequence ID" value="MFC4105125.1"/>
    <property type="molecule type" value="Genomic_DNA"/>
</dbReference>
<keyword evidence="15 20" id="KW-0472">Membrane</keyword>
<keyword evidence="8" id="KW-1003">Cell membrane</keyword>
<dbReference type="PANTHER" id="PTHR46382:SF1">
    <property type="entry name" value="PHOSPHATIDATE CYTIDYLYLTRANSFERASE"/>
    <property type="match status" value="1"/>
</dbReference>
<feature type="transmembrane region" description="Helical" evidence="20">
    <location>
        <begin position="288"/>
        <end position="308"/>
    </location>
</feature>
<keyword evidence="11 18" id="KW-0812">Transmembrane</keyword>
<gene>
    <name evidence="21" type="ORF">ACFOX0_04115</name>
</gene>
<evidence type="ECO:0000256" key="18">
    <source>
        <dbReference type="RuleBase" id="RU003938"/>
    </source>
</evidence>
<evidence type="ECO:0000256" key="15">
    <source>
        <dbReference type="ARBA" id="ARBA00023136"/>
    </source>
</evidence>
<evidence type="ECO:0000256" key="17">
    <source>
        <dbReference type="ARBA" id="ARBA00023264"/>
    </source>
</evidence>
<accession>A0ABV8KGP0</accession>
<keyword evidence="14" id="KW-0443">Lipid metabolism</keyword>
<evidence type="ECO:0000256" key="11">
    <source>
        <dbReference type="ARBA" id="ARBA00022692"/>
    </source>
</evidence>
<evidence type="ECO:0000256" key="19">
    <source>
        <dbReference type="SAM" id="MobiDB-lite"/>
    </source>
</evidence>
<evidence type="ECO:0000256" key="6">
    <source>
        <dbReference type="ARBA" id="ARBA00012487"/>
    </source>
</evidence>
<keyword evidence="22" id="KW-1185">Reference proteome</keyword>
<feature type="transmembrane region" description="Helical" evidence="20">
    <location>
        <begin position="348"/>
        <end position="366"/>
    </location>
</feature>
<feature type="transmembrane region" description="Helical" evidence="20">
    <location>
        <begin position="397"/>
        <end position="414"/>
    </location>
</feature>
<evidence type="ECO:0000256" key="1">
    <source>
        <dbReference type="ARBA" id="ARBA00001698"/>
    </source>
</evidence>
<evidence type="ECO:0000313" key="21">
    <source>
        <dbReference type="EMBL" id="MFC4105125.1"/>
    </source>
</evidence>
<comment type="caution">
    <text evidence="21">The sequence shown here is derived from an EMBL/GenBank/DDBJ whole genome shotgun (WGS) entry which is preliminary data.</text>
</comment>
<comment type="pathway">
    <text evidence="4">Lipid metabolism.</text>
</comment>
<evidence type="ECO:0000256" key="3">
    <source>
        <dbReference type="ARBA" id="ARBA00005119"/>
    </source>
</evidence>
<evidence type="ECO:0000256" key="5">
    <source>
        <dbReference type="ARBA" id="ARBA00010185"/>
    </source>
</evidence>
<feature type="transmembrane region" description="Helical" evidence="20">
    <location>
        <begin position="228"/>
        <end position="245"/>
    </location>
</feature>
<evidence type="ECO:0000256" key="10">
    <source>
        <dbReference type="ARBA" id="ARBA00022679"/>
    </source>
</evidence>
<keyword evidence="9" id="KW-0444">Lipid biosynthesis</keyword>
<evidence type="ECO:0000256" key="13">
    <source>
        <dbReference type="ARBA" id="ARBA00022989"/>
    </source>
</evidence>
<evidence type="ECO:0000256" key="4">
    <source>
        <dbReference type="ARBA" id="ARBA00005189"/>
    </source>
</evidence>
<dbReference type="PROSITE" id="PS01315">
    <property type="entry name" value="CDS"/>
    <property type="match status" value="1"/>
</dbReference>
<feature type="transmembrane region" description="Helical" evidence="20">
    <location>
        <begin position="151"/>
        <end position="170"/>
    </location>
</feature>
<dbReference type="Pfam" id="PF01148">
    <property type="entry name" value="CTP_transf_1"/>
    <property type="match status" value="1"/>
</dbReference>
<dbReference type="GO" id="GO:0016779">
    <property type="term" value="F:nucleotidyltransferase activity"/>
    <property type="evidence" value="ECO:0007669"/>
    <property type="project" value="UniProtKB-KW"/>
</dbReference>
<keyword evidence="10 18" id="KW-0808">Transferase</keyword>
<keyword evidence="16" id="KW-0594">Phospholipid biosynthesis</keyword>
<evidence type="ECO:0000256" key="20">
    <source>
        <dbReference type="SAM" id="Phobius"/>
    </source>
</evidence>
<evidence type="ECO:0000256" key="9">
    <source>
        <dbReference type="ARBA" id="ARBA00022516"/>
    </source>
</evidence>
<feature type="transmembrane region" description="Helical" evidence="20">
    <location>
        <begin position="205"/>
        <end position="222"/>
    </location>
</feature>
<dbReference type="RefSeq" id="WP_377542122.1">
    <property type="nucleotide sequence ID" value="NZ_JBHSBN010000002.1"/>
</dbReference>
<dbReference type="PANTHER" id="PTHR46382">
    <property type="entry name" value="PHOSPHATIDATE CYTIDYLYLTRANSFERASE"/>
    <property type="match status" value="1"/>
</dbReference>
<comment type="pathway">
    <text evidence="3 18">Phospholipid metabolism; CDP-diacylglycerol biosynthesis; CDP-diacylglycerol from sn-glycerol 3-phosphate: step 3/3.</text>
</comment>
<keyword evidence="12 18" id="KW-0548">Nucleotidyltransferase</keyword>
<evidence type="ECO:0000256" key="14">
    <source>
        <dbReference type="ARBA" id="ARBA00023098"/>
    </source>
</evidence>
<feature type="transmembrane region" description="Helical" evidence="20">
    <location>
        <begin position="320"/>
        <end position="342"/>
    </location>
</feature>
<proteinExistence type="inferred from homology"/>
<evidence type="ECO:0000256" key="7">
    <source>
        <dbReference type="ARBA" id="ARBA00019373"/>
    </source>
</evidence>
<feature type="region of interest" description="Disordered" evidence="19">
    <location>
        <begin position="1"/>
        <end position="146"/>
    </location>
</feature>
<comment type="similarity">
    <text evidence="5 18">Belongs to the CDS family.</text>
</comment>
<feature type="compositionally biased region" description="Basic and acidic residues" evidence="19">
    <location>
        <begin position="8"/>
        <end position="19"/>
    </location>
</feature>
<feature type="transmembrane region" description="Helical" evidence="20">
    <location>
        <begin position="176"/>
        <end position="193"/>
    </location>
</feature>
<dbReference type="EC" id="2.7.7.41" evidence="6 18"/>